<dbReference type="Pfam" id="PF13460">
    <property type="entry name" value="NAD_binding_10"/>
    <property type="match status" value="1"/>
</dbReference>
<dbReference type="PANTHER" id="PTHR43355:SF2">
    <property type="entry name" value="FLAVIN REDUCTASE (NADPH)"/>
    <property type="match status" value="1"/>
</dbReference>
<evidence type="ECO:0000313" key="2">
    <source>
        <dbReference type="EMBL" id="GAA0960942.1"/>
    </source>
</evidence>
<feature type="domain" description="NAD(P)-binding" evidence="1">
    <location>
        <begin position="7"/>
        <end position="191"/>
    </location>
</feature>
<name>A0ABN1RP46_9ACTN</name>
<keyword evidence="3" id="KW-1185">Reference proteome</keyword>
<comment type="caution">
    <text evidence="2">The sequence shown here is derived from an EMBL/GenBank/DDBJ whole genome shotgun (WGS) entry which is preliminary data.</text>
</comment>
<dbReference type="Gene3D" id="3.40.50.720">
    <property type="entry name" value="NAD(P)-binding Rossmann-like Domain"/>
    <property type="match status" value="1"/>
</dbReference>
<proteinExistence type="predicted"/>
<evidence type="ECO:0000259" key="1">
    <source>
        <dbReference type="Pfam" id="PF13460"/>
    </source>
</evidence>
<dbReference type="SUPFAM" id="SSF51735">
    <property type="entry name" value="NAD(P)-binding Rossmann-fold domains"/>
    <property type="match status" value="1"/>
</dbReference>
<dbReference type="InterPro" id="IPR036291">
    <property type="entry name" value="NAD(P)-bd_dom_sf"/>
</dbReference>
<dbReference type="EMBL" id="BAAAHK010000022">
    <property type="protein sequence ID" value="GAA0960942.1"/>
    <property type="molecule type" value="Genomic_DNA"/>
</dbReference>
<sequence length="202" mass="20364">MKIAVYGASGMIGSRIAAEAAGRGHEVVGITRSGGSTPAGVQAVTGSANDAASVKEIASSVDVVVSAMGPSRTGGDPQDFVDAIDTLIASAGGTRLVVVGGAGSLLAGGQRLVDSPDFPEIYKPEALVVAGVLDTLRATPADVDWTLLSPAPVIAPGERTGVFKLGTDEPVGDQVSAEDYAVALVDELEQPAHRRGRFTVAN</sequence>
<organism evidence="2 3">
    <name type="scientific">Kribbella koreensis</name>
    <dbReference type="NCBI Taxonomy" id="57909"/>
    <lineage>
        <taxon>Bacteria</taxon>
        <taxon>Bacillati</taxon>
        <taxon>Actinomycetota</taxon>
        <taxon>Actinomycetes</taxon>
        <taxon>Propionibacteriales</taxon>
        <taxon>Kribbellaceae</taxon>
        <taxon>Kribbella</taxon>
    </lineage>
</organism>
<dbReference type="InterPro" id="IPR016040">
    <property type="entry name" value="NAD(P)-bd_dom"/>
</dbReference>
<dbReference type="InterPro" id="IPR051606">
    <property type="entry name" value="Polyketide_Oxido-like"/>
</dbReference>
<dbReference type="Proteomes" id="UP001500542">
    <property type="component" value="Unassembled WGS sequence"/>
</dbReference>
<dbReference type="RefSeq" id="WP_343982407.1">
    <property type="nucleotide sequence ID" value="NZ_BAAAHK010000022.1"/>
</dbReference>
<dbReference type="PANTHER" id="PTHR43355">
    <property type="entry name" value="FLAVIN REDUCTASE (NADPH)"/>
    <property type="match status" value="1"/>
</dbReference>
<accession>A0ABN1RP46</accession>
<reference evidence="2 3" key="1">
    <citation type="journal article" date="2019" name="Int. J. Syst. Evol. Microbiol.">
        <title>The Global Catalogue of Microorganisms (GCM) 10K type strain sequencing project: providing services to taxonomists for standard genome sequencing and annotation.</title>
        <authorList>
            <consortium name="The Broad Institute Genomics Platform"/>
            <consortium name="The Broad Institute Genome Sequencing Center for Infectious Disease"/>
            <person name="Wu L."/>
            <person name="Ma J."/>
        </authorList>
    </citation>
    <scope>NUCLEOTIDE SEQUENCE [LARGE SCALE GENOMIC DNA]</scope>
    <source>
        <strain evidence="2 3">JCM 10977</strain>
    </source>
</reference>
<gene>
    <name evidence="2" type="ORF">GCM10009554_76630</name>
</gene>
<evidence type="ECO:0000313" key="3">
    <source>
        <dbReference type="Proteomes" id="UP001500542"/>
    </source>
</evidence>
<protein>
    <submittedName>
        <fullName evidence="2">NAD(P)H-binding protein</fullName>
    </submittedName>
</protein>